<evidence type="ECO:0000313" key="1">
    <source>
        <dbReference type="EMBL" id="GAH23750.1"/>
    </source>
</evidence>
<sequence length="92" mass="9960">YDIIEVVSGSDGFFIITGDHVSEFPVDDTIIVSGSTGNDGTYTIVWNMTDAGKTYIFVLENVPSAVADGQLKSGLTPLLSKFMISHKLNLQF</sequence>
<organism evidence="1">
    <name type="scientific">marine sediment metagenome</name>
    <dbReference type="NCBI Taxonomy" id="412755"/>
    <lineage>
        <taxon>unclassified sequences</taxon>
        <taxon>metagenomes</taxon>
        <taxon>ecological metagenomes</taxon>
    </lineage>
</organism>
<proteinExistence type="predicted"/>
<gene>
    <name evidence="1" type="ORF">S03H2_07433</name>
</gene>
<reference evidence="1" key="1">
    <citation type="journal article" date="2014" name="Front. Microbiol.">
        <title>High frequency of phylogenetically diverse reductive dehalogenase-homologous genes in deep subseafloor sedimentary metagenomes.</title>
        <authorList>
            <person name="Kawai M."/>
            <person name="Futagami T."/>
            <person name="Toyoda A."/>
            <person name="Takaki Y."/>
            <person name="Nishi S."/>
            <person name="Hori S."/>
            <person name="Arai W."/>
            <person name="Tsubouchi T."/>
            <person name="Morono Y."/>
            <person name="Uchiyama I."/>
            <person name="Ito T."/>
            <person name="Fujiyama A."/>
            <person name="Inagaki F."/>
            <person name="Takami H."/>
        </authorList>
    </citation>
    <scope>NUCLEOTIDE SEQUENCE</scope>
    <source>
        <strain evidence="1">Expedition CK06-06</strain>
    </source>
</reference>
<comment type="caution">
    <text evidence="1">The sequence shown here is derived from an EMBL/GenBank/DDBJ whole genome shotgun (WGS) entry which is preliminary data.</text>
</comment>
<name>X1ETW3_9ZZZZ</name>
<dbReference type="EMBL" id="BARU01003434">
    <property type="protein sequence ID" value="GAH23750.1"/>
    <property type="molecule type" value="Genomic_DNA"/>
</dbReference>
<protein>
    <submittedName>
        <fullName evidence="1">Uncharacterized protein</fullName>
    </submittedName>
</protein>
<feature type="non-terminal residue" evidence="1">
    <location>
        <position position="1"/>
    </location>
</feature>
<accession>X1ETW3</accession>
<dbReference type="AlphaFoldDB" id="X1ETW3"/>